<dbReference type="Pfam" id="PF13503">
    <property type="entry name" value="DUF4123"/>
    <property type="match status" value="1"/>
</dbReference>
<feature type="domain" description="DUF4123" evidence="1">
    <location>
        <begin position="42"/>
        <end position="165"/>
    </location>
</feature>
<evidence type="ECO:0000259" key="1">
    <source>
        <dbReference type="Pfam" id="PF13503"/>
    </source>
</evidence>
<dbReference type="InterPro" id="IPR025391">
    <property type="entry name" value="DUF4123"/>
</dbReference>
<keyword evidence="3" id="KW-1185">Reference proteome</keyword>
<dbReference type="RefSeq" id="WP_092777599.1">
    <property type="nucleotide sequence ID" value="NZ_FORA01000001.1"/>
</dbReference>
<gene>
    <name evidence="2" type="ORF">SAMN04488095_0960</name>
</gene>
<evidence type="ECO:0000313" key="2">
    <source>
        <dbReference type="EMBL" id="SFI47071.1"/>
    </source>
</evidence>
<organism evidence="2 3">
    <name type="scientific">Jannaschia pohangensis</name>
    <dbReference type="NCBI Taxonomy" id="390807"/>
    <lineage>
        <taxon>Bacteria</taxon>
        <taxon>Pseudomonadati</taxon>
        <taxon>Pseudomonadota</taxon>
        <taxon>Alphaproteobacteria</taxon>
        <taxon>Rhodobacterales</taxon>
        <taxon>Roseobacteraceae</taxon>
        <taxon>Jannaschia</taxon>
    </lineage>
</organism>
<accession>A0A1I3IGL7</accession>
<dbReference type="EMBL" id="FORA01000001">
    <property type="protein sequence ID" value="SFI47071.1"/>
    <property type="molecule type" value="Genomic_DNA"/>
</dbReference>
<sequence>MSDVTTHLLREDRSVPVEPLASETEALPDPLLTFLQIDTGQCFAVLDAAAFPLLPELIDAHAEDAACLWQGNAARDMAHLAPWLIRLSSASRLTRSLFAGAPDANVPWQLWGAWPGLILRARADVTAEALRSHLRKMTRLRDAAGQWYFLRFWEVATARAFWGAFATEPDEVAWRYGSVIEAVVFPDGDRLTTLTCEAALPDRAPPGGVIDRYRPLFRDACWRAFQMRVLSALRLEPPPLGDTPAPVATALCDEARAAGYQSEAAIWDVVRAALLTRATGRTLGDLLDRGPLPDDNLAAARQLLLRARAGTSPEI</sequence>
<name>A0A1I3IGL7_9RHOB</name>
<dbReference type="Proteomes" id="UP000199110">
    <property type="component" value="Unassembled WGS sequence"/>
</dbReference>
<dbReference type="STRING" id="390807.SAMN04488095_0960"/>
<protein>
    <recommendedName>
        <fullName evidence="1">DUF4123 domain-containing protein</fullName>
    </recommendedName>
</protein>
<reference evidence="2 3" key="1">
    <citation type="submission" date="2016-10" db="EMBL/GenBank/DDBJ databases">
        <authorList>
            <person name="de Groot N.N."/>
        </authorList>
    </citation>
    <scope>NUCLEOTIDE SEQUENCE [LARGE SCALE GENOMIC DNA]</scope>
    <source>
        <strain evidence="2 3">DSM 19073</strain>
    </source>
</reference>
<dbReference type="AlphaFoldDB" id="A0A1I3IGL7"/>
<evidence type="ECO:0000313" key="3">
    <source>
        <dbReference type="Proteomes" id="UP000199110"/>
    </source>
</evidence>
<proteinExistence type="predicted"/>
<dbReference type="OrthoDB" id="7862138at2"/>